<dbReference type="PANTHER" id="PTHR43665:SF1">
    <property type="entry name" value="ISOPENTENYL-DIPHOSPHATE DELTA-ISOMERASE"/>
    <property type="match status" value="1"/>
</dbReference>
<dbReference type="EMBL" id="JAHLQO010000005">
    <property type="protein sequence ID" value="MBU5669839.1"/>
    <property type="molecule type" value="Genomic_DNA"/>
</dbReference>
<keyword evidence="12" id="KW-1185">Reference proteome</keyword>
<organism evidence="11 12">
    <name type="scientific">Peptoniphilus ovalis</name>
    <dbReference type="NCBI Taxonomy" id="2841503"/>
    <lineage>
        <taxon>Bacteria</taxon>
        <taxon>Bacillati</taxon>
        <taxon>Bacillota</taxon>
        <taxon>Tissierellia</taxon>
        <taxon>Tissierellales</taxon>
        <taxon>Peptoniphilaceae</taxon>
        <taxon>Peptoniphilus</taxon>
    </lineage>
</organism>
<dbReference type="NCBIfam" id="TIGR02151">
    <property type="entry name" value="IPP_isom_2"/>
    <property type="match status" value="1"/>
</dbReference>
<accession>A0ABS6FI55</accession>
<comment type="subunit">
    <text evidence="9">Homooctamer. Dimer of tetramers.</text>
</comment>
<dbReference type="PIRSF" id="PIRSF003314">
    <property type="entry name" value="IPP_isomerase"/>
    <property type="match status" value="1"/>
</dbReference>
<keyword evidence="4 9" id="KW-0288">FMN</keyword>
<evidence type="ECO:0000256" key="1">
    <source>
        <dbReference type="ARBA" id="ARBA00001917"/>
    </source>
</evidence>
<comment type="function">
    <text evidence="9">Involved in the biosynthesis of isoprenoids. Catalyzes the 1,3-allylic rearrangement of the homoallylic substrate isopentenyl (IPP) to its allylic isomer, dimethylallyl diphosphate (DMAPP).</text>
</comment>
<proteinExistence type="inferred from homology"/>
<feature type="binding site" evidence="9">
    <location>
        <begin position="5"/>
        <end position="6"/>
    </location>
    <ligand>
        <name>substrate</name>
    </ligand>
</feature>
<evidence type="ECO:0000256" key="6">
    <source>
        <dbReference type="ARBA" id="ARBA00022842"/>
    </source>
</evidence>
<dbReference type="Pfam" id="PF01070">
    <property type="entry name" value="FMN_dh"/>
    <property type="match status" value="1"/>
</dbReference>
<feature type="binding site" evidence="9">
    <location>
        <position position="212"/>
    </location>
    <ligand>
        <name>FMN</name>
        <dbReference type="ChEBI" id="CHEBI:58210"/>
    </ligand>
</feature>
<dbReference type="RefSeq" id="WP_216549676.1">
    <property type="nucleotide sequence ID" value="NZ_JAHLQO010000005.1"/>
</dbReference>
<dbReference type="PANTHER" id="PTHR43665">
    <property type="entry name" value="ISOPENTENYL-DIPHOSPHATE DELTA-ISOMERASE"/>
    <property type="match status" value="1"/>
</dbReference>
<comment type="subcellular location">
    <subcellularLocation>
        <location evidence="9">Cytoplasm</location>
    </subcellularLocation>
</comment>
<feature type="binding site" evidence="9">
    <location>
        <begin position="259"/>
        <end position="261"/>
    </location>
    <ligand>
        <name>FMN</name>
        <dbReference type="ChEBI" id="CHEBI:58210"/>
    </ligand>
</feature>
<keyword evidence="8 9" id="KW-0413">Isomerase</keyword>
<dbReference type="EC" id="5.3.3.2" evidence="9"/>
<evidence type="ECO:0000256" key="7">
    <source>
        <dbReference type="ARBA" id="ARBA00022857"/>
    </source>
</evidence>
<feature type="binding site" evidence="9">
    <location>
        <begin position="61"/>
        <end position="63"/>
    </location>
    <ligand>
        <name>FMN</name>
        <dbReference type="ChEBI" id="CHEBI:58210"/>
    </ligand>
</feature>
<evidence type="ECO:0000313" key="11">
    <source>
        <dbReference type="EMBL" id="MBU5669839.1"/>
    </source>
</evidence>
<evidence type="ECO:0000256" key="9">
    <source>
        <dbReference type="HAMAP-Rule" id="MF_00354"/>
    </source>
</evidence>
<feature type="binding site" evidence="9">
    <location>
        <position position="182"/>
    </location>
    <ligand>
        <name>FMN</name>
        <dbReference type="ChEBI" id="CHEBI:58210"/>
    </ligand>
</feature>
<comment type="similarity">
    <text evidence="9">Belongs to the IPP isomerase type 2 family.</text>
</comment>
<evidence type="ECO:0000256" key="4">
    <source>
        <dbReference type="ARBA" id="ARBA00022643"/>
    </source>
</evidence>
<dbReference type="HAMAP" id="MF_00354">
    <property type="entry name" value="Idi_2"/>
    <property type="match status" value="1"/>
</dbReference>
<keyword evidence="7 9" id="KW-0521">NADP</keyword>
<dbReference type="GO" id="GO:0004452">
    <property type="term" value="F:isopentenyl-diphosphate delta-isomerase activity"/>
    <property type="evidence" value="ECO:0007669"/>
    <property type="project" value="UniProtKB-EC"/>
</dbReference>
<sequence length="338" mass="37268">MRKYRKTEHIENFLKSTYEGNALFSNIFLYNDSLPEIDFSEIDTSVEFLNKKVEFPLMINAMTGGSSLSEDINKGLAEIANHFNIPMAVGSQTIALEDEDSKTSFEIVRKVIKDGIVISNLSGFSNAEDAKKAVDLISADAIQIHLNPGHELAQAEGERNFKGILNNIEEIVRASEVPVIIKEVGHGISKKNVKRLYDLGVRNIDVSGHGGTNFLEIENLRDANNDFSDIFSWGIPTALAVIEAKKLDLADLNIISSGGVKTSLDIVKSLVIGASMVGISGEILSFLVRGGYEYTLKYIEGLIYKTKMLMMLNGATNIEELQKVDYKVTGKLKDLLED</sequence>
<feature type="binding site" evidence="9">
    <location>
        <position position="151"/>
    </location>
    <ligand>
        <name>Mg(2+)</name>
        <dbReference type="ChEBI" id="CHEBI:18420"/>
    </ligand>
</feature>
<comment type="caution">
    <text evidence="11">The sequence shown here is derived from an EMBL/GenBank/DDBJ whole genome shotgun (WGS) entry which is preliminary data.</text>
</comment>
<feature type="binding site" evidence="9">
    <location>
        <position position="120"/>
    </location>
    <ligand>
        <name>FMN</name>
        <dbReference type="ChEBI" id="CHEBI:58210"/>
    </ligand>
</feature>
<comment type="caution">
    <text evidence="9">Lacks conserved residue(s) required for the propagation of feature annotation.</text>
</comment>
<evidence type="ECO:0000259" key="10">
    <source>
        <dbReference type="Pfam" id="PF01070"/>
    </source>
</evidence>
<protein>
    <recommendedName>
        <fullName evidence="9">Isopentenyl-diphosphate delta-isomerase</fullName>
        <shortName evidence="9">IPP isomerase</shortName>
        <ecNumber evidence="9">5.3.3.2</ecNumber>
    </recommendedName>
    <alternativeName>
        <fullName evidence="9">Isopentenyl diphosphate:dimethylallyl diphosphate isomerase</fullName>
    </alternativeName>
    <alternativeName>
        <fullName evidence="9">Isopentenyl pyrophosphate isomerase</fullName>
    </alternativeName>
    <alternativeName>
        <fullName evidence="9">Type 2 isopentenyl diphosphate isomerase</fullName>
        <shortName evidence="9">IDI-2</shortName>
    </alternativeName>
</protein>
<feature type="domain" description="FMN-dependent dehydrogenase" evidence="10">
    <location>
        <begin position="166"/>
        <end position="323"/>
    </location>
</feature>
<comment type="cofactor">
    <cofactor evidence="9">
        <name>NADPH</name>
        <dbReference type="ChEBI" id="CHEBI:57783"/>
    </cofactor>
</comment>
<evidence type="ECO:0000256" key="3">
    <source>
        <dbReference type="ARBA" id="ARBA00022630"/>
    </source>
</evidence>
<reference evidence="11 12" key="1">
    <citation type="submission" date="2021-06" db="EMBL/GenBank/DDBJ databases">
        <authorList>
            <person name="Sun Q."/>
            <person name="Li D."/>
        </authorList>
    </citation>
    <scope>NUCLEOTIDE SEQUENCE [LARGE SCALE GENOMIC DNA]</scope>
    <source>
        <strain evidence="11 12">MSJ-1</strain>
    </source>
</reference>
<keyword evidence="5 9" id="KW-0479">Metal-binding</keyword>
<comment type="cofactor">
    <cofactor evidence="1 9">
        <name>FMN</name>
        <dbReference type="ChEBI" id="CHEBI:58210"/>
    </cofactor>
</comment>
<feature type="binding site" evidence="9">
    <location>
        <position position="91"/>
    </location>
    <ligand>
        <name>FMN</name>
        <dbReference type="ChEBI" id="CHEBI:58210"/>
    </ligand>
</feature>
<dbReference type="InterPro" id="IPR011179">
    <property type="entry name" value="IPdP_isomerase"/>
</dbReference>
<keyword evidence="6 9" id="KW-0460">Magnesium</keyword>
<evidence type="ECO:0000256" key="8">
    <source>
        <dbReference type="ARBA" id="ARBA00023235"/>
    </source>
</evidence>
<keyword evidence="3 9" id="KW-0285">Flavoprotein</keyword>
<dbReference type="Proteomes" id="UP000783742">
    <property type="component" value="Unassembled WGS sequence"/>
</dbReference>
<comment type="cofactor">
    <cofactor evidence="9">
        <name>Mg(2+)</name>
        <dbReference type="ChEBI" id="CHEBI:18420"/>
    </cofactor>
</comment>
<feature type="binding site" evidence="9">
    <location>
        <position position="207"/>
    </location>
    <ligand>
        <name>FMN</name>
        <dbReference type="ChEBI" id="CHEBI:58210"/>
    </ligand>
</feature>
<feature type="binding site" evidence="9">
    <location>
        <begin position="280"/>
        <end position="281"/>
    </location>
    <ligand>
        <name>FMN</name>
        <dbReference type="ChEBI" id="CHEBI:58210"/>
    </ligand>
</feature>
<evidence type="ECO:0000313" key="12">
    <source>
        <dbReference type="Proteomes" id="UP000783742"/>
    </source>
</evidence>
<dbReference type="CDD" id="cd02811">
    <property type="entry name" value="IDI-2_FMN"/>
    <property type="match status" value="1"/>
</dbReference>
<comment type="catalytic activity">
    <reaction evidence="9">
        <text>isopentenyl diphosphate = dimethylallyl diphosphate</text>
        <dbReference type="Rhea" id="RHEA:23284"/>
        <dbReference type="ChEBI" id="CHEBI:57623"/>
        <dbReference type="ChEBI" id="CHEBI:128769"/>
        <dbReference type="EC" id="5.3.3.2"/>
    </reaction>
</comment>
<evidence type="ECO:0000256" key="2">
    <source>
        <dbReference type="ARBA" id="ARBA00022490"/>
    </source>
</evidence>
<gene>
    <name evidence="9 11" type="primary">fni</name>
    <name evidence="11" type="ORF">KQI68_08320</name>
</gene>
<dbReference type="InterPro" id="IPR000262">
    <property type="entry name" value="FMN-dep_DH"/>
</dbReference>
<keyword evidence="2 9" id="KW-0963">Cytoplasm</keyword>
<keyword evidence="9" id="KW-0414">Isoprene biosynthesis</keyword>
<evidence type="ECO:0000256" key="5">
    <source>
        <dbReference type="ARBA" id="ARBA00022723"/>
    </source>
</evidence>
<name>A0ABS6FI55_9FIRM</name>